<dbReference type="OrthoDB" id="9793837at2"/>
<organism evidence="1 2">
    <name type="scientific">Acaryochloris thomasi RCC1774</name>
    <dbReference type="NCBI Taxonomy" id="1764569"/>
    <lineage>
        <taxon>Bacteria</taxon>
        <taxon>Bacillati</taxon>
        <taxon>Cyanobacteriota</taxon>
        <taxon>Cyanophyceae</taxon>
        <taxon>Acaryochloridales</taxon>
        <taxon>Acaryochloridaceae</taxon>
        <taxon>Acaryochloris</taxon>
        <taxon>Acaryochloris thomasi</taxon>
    </lineage>
</organism>
<sequence length="59" mass="6766">MVDSNWHHNRTAVLTTMHRKKEVIVPLFAAKLSISVEVPPQFDTNRFGTLPAKSICEFR</sequence>
<gene>
    <name evidence="1" type="ORF">C1752_14077</name>
</gene>
<reference evidence="1 2" key="1">
    <citation type="journal article" date="2018" name="Sci. Rep.">
        <title>A novel species of the marine cyanobacterium Acaryochloris with a unique pigment content and lifestyle.</title>
        <authorList>
            <person name="Partensky F."/>
            <person name="Six C."/>
            <person name="Ratin M."/>
            <person name="Garczarek L."/>
            <person name="Vaulot D."/>
            <person name="Probert I."/>
            <person name="Calteau A."/>
            <person name="Gourvil P."/>
            <person name="Marie D."/>
            <person name="Grebert T."/>
            <person name="Bouchier C."/>
            <person name="Le Panse S."/>
            <person name="Gachenot M."/>
            <person name="Rodriguez F."/>
            <person name="Garrido J.L."/>
        </authorList>
    </citation>
    <scope>NUCLEOTIDE SEQUENCE [LARGE SCALE GENOMIC DNA]</scope>
    <source>
        <strain evidence="1 2">RCC1774</strain>
    </source>
</reference>
<evidence type="ECO:0000313" key="2">
    <source>
        <dbReference type="Proteomes" id="UP000248857"/>
    </source>
</evidence>
<comment type="caution">
    <text evidence="1">The sequence shown here is derived from an EMBL/GenBank/DDBJ whole genome shotgun (WGS) entry which is preliminary data.</text>
</comment>
<dbReference type="EMBL" id="PQWO01000043">
    <property type="protein sequence ID" value="PZD70332.1"/>
    <property type="molecule type" value="Genomic_DNA"/>
</dbReference>
<proteinExistence type="predicted"/>
<evidence type="ECO:0000313" key="1">
    <source>
        <dbReference type="EMBL" id="PZD70332.1"/>
    </source>
</evidence>
<dbReference type="AlphaFoldDB" id="A0A2W1JGM4"/>
<name>A0A2W1JGM4_9CYAN</name>
<accession>A0A2W1JGM4</accession>
<protein>
    <submittedName>
        <fullName evidence="1">Uncharacterized protein</fullName>
    </submittedName>
</protein>
<dbReference type="RefSeq" id="WP_110989129.1">
    <property type="nucleotide sequence ID" value="NZ_CAWNWM010000043.1"/>
</dbReference>
<keyword evidence="2" id="KW-1185">Reference proteome</keyword>
<dbReference type="Proteomes" id="UP000248857">
    <property type="component" value="Unassembled WGS sequence"/>
</dbReference>